<feature type="region of interest" description="Disordered" evidence="1">
    <location>
        <begin position="52"/>
        <end position="104"/>
    </location>
</feature>
<keyword evidence="3" id="KW-1185">Reference proteome</keyword>
<protein>
    <submittedName>
        <fullName evidence="2">Uncharacterized protein</fullName>
    </submittedName>
</protein>
<dbReference type="OrthoDB" id="2952738at2759"/>
<proteinExistence type="predicted"/>
<dbReference type="AlphaFoldDB" id="A0A6A4HKE7"/>
<dbReference type="EMBL" id="ML769482">
    <property type="protein sequence ID" value="KAE9398493.1"/>
    <property type="molecule type" value="Genomic_DNA"/>
</dbReference>
<gene>
    <name evidence="2" type="ORF">BT96DRAFT_1020147</name>
</gene>
<sequence>MTTIYRAARRIQVRFNSTDAPKRLAANWDDIIIPSQNELKAQKESLSARLASRRPVRAAAPVPAAPVLIPVAPSPARKEPHKEPRKTTPRREPKPAPSVAPAPVNSLQAAADTFDDLFQIIPNQPPTKKSSGNKSQTRAKEAAKPSAPSTPFKGLRWTPDGGNQSTRPAPSPRTPRKRNSDVPSSRRHRDNSEDEGIILADEQLSEEELEKLEEASEYDPSIDPTVINGVSLLGPKPDQTTRLWYEDLVGQNREPQGPNFLTPDVEISSDMHSLFDIDRAQTQRRITSSLGALQARPAVKKGKVDYQIKKIMRKYGGAYSHIQPRLVPTDLGRMRPSQVALLAMSRRAEAGTYRRKKFDTVLSSTLKGVDTVPRSSA</sequence>
<accession>A0A6A4HKE7</accession>
<organism evidence="2 3">
    <name type="scientific">Gymnopus androsaceus JB14</name>
    <dbReference type="NCBI Taxonomy" id="1447944"/>
    <lineage>
        <taxon>Eukaryota</taxon>
        <taxon>Fungi</taxon>
        <taxon>Dikarya</taxon>
        <taxon>Basidiomycota</taxon>
        <taxon>Agaricomycotina</taxon>
        <taxon>Agaricomycetes</taxon>
        <taxon>Agaricomycetidae</taxon>
        <taxon>Agaricales</taxon>
        <taxon>Marasmiineae</taxon>
        <taxon>Omphalotaceae</taxon>
        <taxon>Gymnopus</taxon>
    </lineage>
</organism>
<reference evidence="2" key="1">
    <citation type="journal article" date="2019" name="Environ. Microbiol.">
        <title>Fungal ecological strategies reflected in gene transcription - a case study of two litter decomposers.</title>
        <authorList>
            <person name="Barbi F."/>
            <person name="Kohler A."/>
            <person name="Barry K."/>
            <person name="Baskaran P."/>
            <person name="Daum C."/>
            <person name="Fauchery L."/>
            <person name="Ihrmark K."/>
            <person name="Kuo A."/>
            <person name="LaButti K."/>
            <person name="Lipzen A."/>
            <person name="Morin E."/>
            <person name="Grigoriev I.V."/>
            <person name="Henrissat B."/>
            <person name="Lindahl B."/>
            <person name="Martin F."/>
        </authorList>
    </citation>
    <scope>NUCLEOTIDE SEQUENCE</scope>
    <source>
        <strain evidence="2">JB14</strain>
    </source>
</reference>
<feature type="compositionally biased region" description="Low complexity" evidence="1">
    <location>
        <begin position="57"/>
        <end position="75"/>
    </location>
</feature>
<evidence type="ECO:0000313" key="2">
    <source>
        <dbReference type="EMBL" id="KAE9398493.1"/>
    </source>
</evidence>
<dbReference type="Proteomes" id="UP000799118">
    <property type="component" value="Unassembled WGS sequence"/>
</dbReference>
<evidence type="ECO:0000313" key="3">
    <source>
        <dbReference type="Proteomes" id="UP000799118"/>
    </source>
</evidence>
<name>A0A6A4HKE7_9AGAR</name>
<evidence type="ECO:0000256" key="1">
    <source>
        <dbReference type="SAM" id="MobiDB-lite"/>
    </source>
</evidence>
<feature type="compositionally biased region" description="Basic and acidic residues" evidence="1">
    <location>
        <begin position="76"/>
        <end position="94"/>
    </location>
</feature>
<feature type="compositionally biased region" description="Polar residues" evidence="1">
    <location>
        <begin position="126"/>
        <end position="136"/>
    </location>
</feature>
<feature type="region of interest" description="Disordered" evidence="1">
    <location>
        <begin position="120"/>
        <end position="204"/>
    </location>
</feature>